<dbReference type="Proteomes" id="UP000235025">
    <property type="component" value="Unassembled WGS sequence"/>
</dbReference>
<feature type="region of interest" description="Disordered" evidence="1">
    <location>
        <begin position="1"/>
        <end position="22"/>
    </location>
</feature>
<proteinExistence type="predicted"/>
<comment type="caution">
    <text evidence="2">The sequence shown here is derived from an EMBL/GenBank/DDBJ whole genome shotgun (WGS) entry which is preliminary data.</text>
</comment>
<sequence>MCGEKSLPSRKTRTKLRLDSGNDTNSAQVLPATATEYIAVLPQTATLRKAAWRLVRLVSCKLLL</sequence>
<evidence type="ECO:0000256" key="1">
    <source>
        <dbReference type="SAM" id="MobiDB-lite"/>
    </source>
</evidence>
<dbReference type="AlphaFoldDB" id="A0A2N6KKF2"/>
<organism evidence="2 3">
    <name type="scientific">Fischerella thermalis CCMEE 5268</name>
    <dbReference type="NCBI Taxonomy" id="2019662"/>
    <lineage>
        <taxon>Bacteria</taxon>
        <taxon>Bacillati</taxon>
        <taxon>Cyanobacteriota</taxon>
        <taxon>Cyanophyceae</taxon>
        <taxon>Nostocales</taxon>
        <taxon>Hapalosiphonaceae</taxon>
        <taxon>Fischerella</taxon>
    </lineage>
</organism>
<evidence type="ECO:0000313" key="3">
    <source>
        <dbReference type="Proteomes" id="UP000235025"/>
    </source>
</evidence>
<accession>A0A2N6KKF2</accession>
<evidence type="ECO:0000313" key="2">
    <source>
        <dbReference type="EMBL" id="PMB00186.1"/>
    </source>
</evidence>
<reference evidence="2 3" key="1">
    <citation type="submission" date="2017-07" db="EMBL/GenBank/DDBJ databases">
        <title>Genomes of Fischerella (Mastigocladus) sp. strains.</title>
        <authorList>
            <person name="Miller S.R."/>
        </authorList>
    </citation>
    <scope>NUCLEOTIDE SEQUENCE [LARGE SCALE GENOMIC DNA]</scope>
    <source>
        <strain evidence="2 3">CCMEE 5268</strain>
    </source>
</reference>
<name>A0A2N6KKF2_9CYAN</name>
<protein>
    <submittedName>
        <fullName evidence="2">Uncharacterized protein</fullName>
    </submittedName>
</protein>
<dbReference type="EMBL" id="NMQA01000045">
    <property type="protein sequence ID" value="PMB00186.1"/>
    <property type="molecule type" value="Genomic_DNA"/>
</dbReference>
<gene>
    <name evidence="2" type="ORF">CEN50_04185</name>
</gene>